<name>A0ABS7Q5M4_9ACTN</name>
<comment type="caution">
    <text evidence="2">The sequence shown here is derived from an EMBL/GenBank/DDBJ whole genome shotgun (WGS) entry which is preliminary data.</text>
</comment>
<evidence type="ECO:0008006" key="4">
    <source>
        <dbReference type="Google" id="ProtNLM"/>
    </source>
</evidence>
<gene>
    <name evidence="2" type="ORF">K7862_12510</name>
</gene>
<proteinExistence type="predicted"/>
<dbReference type="Proteomes" id="UP000778578">
    <property type="component" value="Unassembled WGS sequence"/>
</dbReference>
<dbReference type="Gene3D" id="3.20.20.80">
    <property type="entry name" value="Glycosidases"/>
    <property type="match status" value="1"/>
</dbReference>
<evidence type="ECO:0000313" key="3">
    <source>
        <dbReference type="Proteomes" id="UP000778578"/>
    </source>
</evidence>
<sequence length="485" mass="51113">MSEMSEQTPSSTGTSRPLDRRTLLQAAGLGAGVLAAGGLSAGHAAADPGTGTGARASAGGRTAGATPAAAPAASAASADLPLTGGPDFPIGLFWPPHPFETTLERYQEISDAGFTFLITGNYQFDEQSGGWALKMADQTGLRVLIAGDPRIEAIAHYMAVTDDRSVPSSLTTSDATAWVRAALGSYTGHSSLAGFNVFDEPAQSRFPTVGALTRIVGQVAPNLLPYSNLWPGNGPGYAAFVQDYIDTVRPPLISFDRYPILSDGIDLDYFDNWAIFRDASLKSGLPAWTYVQSVGYNGHRVPTASQLAWQVNISLAYGCKGIQYFTYWTPDPARGEGFTQALISVDGKRTPLYGAAKTLNRHWLQPVGRQLKPLVSESVQHANDTPLPPSAVAFTAGEHLTSATGDAAVLGIFRSAQDDGTRYLLVANRDPDAAATVHLGTNPAHVAGVDRFVPADGGYRPVRRPAVLDVELDAGGAVLYRLSPG</sequence>
<reference evidence="2 3" key="1">
    <citation type="submission" date="2021-08" db="EMBL/GenBank/DDBJ databases">
        <title>WGS of actinomycetes from Thailand.</title>
        <authorList>
            <person name="Thawai C."/>
        </authorList>
    </citation>
    <scope>NUCLEOTIDE SEQUENCE [LARGE SCALE GENOMIC DNA]</scope>
    <source>
        <strain evidence="2 3">PLK6-54</strain>
    </source>
</reference>
<dbReference type="InterPro" id="IPR006311">
    <property type="entry name" value="TAT_signal"/>
</dbReference>
<protein>
    <recommendedName>
        <fullName evidence="4">Glycoside hydrolase family 42 N-terminal domain-containing protein</fullName>
    </recommendedName>
</protein>
<dbReference type="SUPFAM" id="SSF51445">
    <property type="entry name" value="(Trans)glycosidases"/>
    <property type="match status" value="1"/>
</dbReference>
<organism evidence="2 3">
    <name type="scientific">Actinacidiphila acidipaludis</name>
    <dbReference type="NCBI Taxonomy" id="2873382"/>
    <lineage>
        <taxon>Bacteria</taxon>
        <taxon>Bacillati</taxon>
        <taxon>Actinomycetota</taxon>
        <taxon>Actinomycetes</taxon>
        <taxon>Kitasatosporales</taxon>
        <taxon>Streptomycetaceae</taxon>
        <taxon>Actinacidiphila</taxon>
    </lineage>
</organism>
<dbReference type="EMBL" id="JAINZZ010000011">
    <property type="protein sequence ID" value="MBY8878451.1"/>
    <property type="molecule type" value="Genomic_DNA"/>
</dbReference>
<evidence type="ECO:0000313" key="2">
    <source>
        <dbReference type="EMBL" id="MBY8878451.1"/>
    </source>
</evidence>
<evidence type="ECO:0000256" key="1">
    <source>
        <dbReference type="SAM" id="MobiDB-lite"/>
    </source>
</evidence>
<dbReference type="PROSITE" id="PS51318">
    <property type="entry name" value="TAT"/>
    <property type="match status" value="1"/>
</dbReference>
<accession>A0ABS7Q5M4</accession>
<dbReference type="RefSeq" id="WP_222962591.1">
    <property type="nucleotide sequence ID" value="NZ_JAINZZ010000011.1"/>
</dbReference>
<feature type="region of interest" description="Disordered" evidence="1">
    <location>
        <begin position="42"/>
        <end position="66"/>
    </location>
</feature>
<dbReference type="InterPro" id="IPR017853">
    <property type="entry name" value="GH"/>
</dbReference>
<keyword evidence="3" id="KW-1185">Reference proteome</keyword>